<evidence type="ECO:0000313" key="1">
    <source>
        <dbReference type="EMBL" id="MCI70521.1"/>
    </source>
</evidence>
<organism evidence="1 2">
    <name type="scientific">Trifolium medium</name>
    <dbReference type="NCBI Taxonomy" id="97028"/>
    <lineage>
        <taxon>Eukaryota</taxon>
        <taxon>Viridiplantae</taxon>
        <taxon>Streptophyta</taxon>
        <taxon>Embryophyta</taxon>
        <taxon>Tracheophyta</taxon>
        <taxon>Spermatophyta</taxon>
        <taxon>Magnoliopsida</taxon>
        <taxon>eudicotyledons</taxon>
        <taxon>Gunneridae</taxon>
        <taxon>Pentapetalae</taxon>
        <taxon>rosids</taxon>
        <taxon>fabids</taxon>
        <taxon>Fabales</taxon>
        <taxon>Fabaceae</taxon>
        <taxon>Papilionoideae</taxon>
        <taxon>50 kb inversion clade</taxon>
        <taxon>NPAAA clade</taxon>
        <taxon>Hologalegina</taxon>
        <taxon>IRL clade</taxon>
        <taxon>Trifolieae</taxon>
        <taxon>Trifolium</taxon>
    </lineage>
</organism>
<name>A0A392UAI5_9FABA</name>
<accession>A0A392UAI5</accession>
<keyword evidence="2" id="KW-1185">Reference proteome</keyword>
<proteinExistence type="predicted"/>
<protein>
    <submittedName>
        <fullName evidence="1">Cytochrome P450</fullName>
    </submittedName>
</protein>
<feature type="non-terminal residue" evidence="1">
    <location>
        <position position="61"/>
    </location>
</feature>
<sequence>MTQSLAHRQCLKQQLYFYRMVENKPVVEQLEEFNKIIDDLANIDLNLEDQDKTFHLLCALP</sequence>
<evidence type="ECO:0000313" key="2">
    <source>
        <dbReference type="Proteomes" id="UP000265520"/>
    </source>
</evidence>
<dbReference type="EMBL" id="LXQA010777662">
    <property type="protein sequence ID" value="MCI70521.1"/>
    <property type="molecule type" value="Genomic_DNA"/>
</dbReference>
<reference evidence="1 2" key="1">
    <citation type="journal article" date="2018" name="Front. Plant Sci.">
        <title>Red Clover (Trifolium pratense) and Zigzag Clover (T. medium) - A Picture of Genomic Similarities and Differences.</title>
        <authorList>
            <person name="Dluhosova J."/>
            <person name="Istvanek J."/>
            <person name="Nedelnik J."/>
            <person name="Repkova J."/>
        </authorList>
    </citation>
    <scope>NUCLEOTIDE SEQUENCE [LARGE SCALE GENOMIC DNA]</scope>
    <source>
        <strain evidence="2">cv. 10/8</strain>
        <tissue evidence="1">Leaf</tissue>
    </source>
</reference>
<dbReference type="Pfam" id="PF14223">
    <property type="entry name" value="Retrotran_gag_2"/>
    <property type="match status" value="1"/>
</dbReference>
<dbReference type="Proteomes" id="UP000265520">
    <property type="component" value="Unassembled WGS sequence"/>
</dbReference>
<dbReference type="AlphaFoldDB" id="A0A392UAI5"/>
<comment type="caution">
    <text evidence="1">The sequence shown here is derived from an EMBL/GenBank/DDBJ whole genome shotgun (WGS) entry which is preliminary data.</text>
</comment>